<keyword evidence="3" id="KW-1185">Reference proteome</keyword>
<feature type="region of interest" description="Disordered" evidence="1">
    <location>
        <begin position="97"/>
        <end position="133"/>
    </location>
</feature>
<comment type="caution">
    <text evidence="2">The sequence shown here is derived from an EMBL/GenBank/DDBJ whole genome shotgun (WGS) entry which is preliminary data.</text>
</comment>
<organism evidence="2 3">
    <name type="scientific">Rhodosorus marinus</name>
    <dbReference type="NCBI Taxonomy" id="101924"/>
    <lineage>
        <taxon>Eukaryota</taxon>
        <taxon>Rhodophyta</taxon>
        <taxon>Stylonematophyceae</taxon>
        <taxon>Stylonematales</taxon>
        <taxon>Stylonemataceae</taxon>
        <taxon>Rhodosorus</taxon>
    </lineage>
</organism>
<dbReference type="EMBL" id="JAMWBK010000004">
    <property type="protein sequence ID" value="KAJ8905534.1"/>
    <property type="molecule type" value="Genomic_DNA"/>
</dbReference>
<evidence type="ECO:0000313" key="3">
    <source>
        <dbReference type="Proteomes" id="UP001157974"/>
    </source>
</evidence>
<reference evidence="2 3" key="1">
    <citation type="journal article" date="2023" name="Nat. Commun.">
        <title>Origin of minicircular mitochondrial genomes in red algae.</title>
        <authorList>
            <person name="Lee Y."/>
            <person name="Cho C.H."/>
            <person name="Lee Y.M."/>
            <person name="Park S.I."/>
            <person name="Yang J.H."/>
            <person name="West J.A."/>
            <person name="Bhattacharya D."/>
            <person name="Yoon H.S."/>
        </authorList>
    </citation>
    <scope>NUCLEOTIDE SEQUENCE [LARGE SCALE GENOMIC DNA]</scope>
    <source>
        <strain evidence="2 3">CCMP1338</strain>
        <tissue evidence="2">Whole cell</tissue>
    </source>
</reference>
<sequence length="286" mass="31920">MDRKGQGDCTDRTTSCRGGSSRYGDAPRSFFSAPVRPPMREGDPTEYSRPVPMSDRRSGPPNTRLGGFHCVLSSGLPVQSSLSEDLYFKFKRRRDLFPRSQSNPGRKDSALPKHESPSQDRSQQERPSGTMVRVQDQRQLIMIKDHLERISASVEVLSAKIHDLQNSKSAFLETRFNQSHADLEQRLDDLIAKSLANQSVQIKAETAAIFARSASELERKLQALLQDLPARNWQVLEDSPVTLSTSRDIFEEVVGISDIVVKRNHKTNPASTVTAGFSVRSLGDLL</sequence>
<feature type="compositionally biased region" description="Basic and acidic residues" evidence="1">
    <location>
        <begin position="105"/>
        <end position="124"/>
    </location>
</feature>
<dbReference type="Proteomes" id="UP001157974">
    <property type="component" value="Unassembled WGS sequence"/>
</dbReference>
<evidence type="ECO:0000256" key="1">
    <source>
        <dbReference type="SAM" id="MobiDB-lite"/>
    </source>
</evidence>
<feature type="region of interest" description="Disordered" evidence="1">
    <location>
        <begin position="1"/>
        <end position="66"/>
    </location>
</feature>
<name>A0AAV8USP2_9RHOD</name>
<proteinExistence type="predicted"/>
<evidence type="ECO:0000313" key="2">
    <source>
        <dbReference type="EMBL" id="KAJ8905534.1"/>
    </source>
</evidence>
<dbReference type="AlphaFoldDB" id="A0AAV8USP2"/>
<accession>A0AAV8USP2</accession>
<feature type="compositionally biased region" description="Basic and acidic residues" evidence="1">
    <location>
        <begin position="1"/>
        <end position="11"/>
    </location>
</feature>
<gene>
    <name evidence="2" type="ORF">NDN08_002041</name>
</gene>
<protein>
    <submittedName>
        <fullName evidence="2">Uncharacterized protein</fullName>
    </submittedName>
</protein>